<protein>
    <recommendedName>
        <fullName evidence="4">DUF4878 domain-containing protein</fullName>
    </recommendedName>
</protein>
<dbReference type="KEGG" id="pbs:Plabr_0691"/>
<evidence type="ECO:0000256" key="1">
    <source>
        <dbReference type="SAM" id="SignalP"/>
    </source>
</evidence>
<dbReference type="AlphaFoldDB" id="F0SG29"/>
<feature type="signal peptide" evidence="1">
    <location>
        <begin position="1"/>
        <end position="22"/>
    </location>
</feature>
<dbReference type="HOGENOM" id="CLU_1720984_0_0_0"/>
<evidence type="ECO:0008006" key="4">
    <source>
        <dbReference type="Google" id="ProtNLM"/>
    </source>
</evidence>
<dbReference type="Proteomes" id="UP000006860">
    <property type="component" value="Chromosome"/>
</dbReference>
<keyword evidence="3" id="KW-1185">Reference proteome</keyword>
<evidence type="ECO:0000313" key="3">
    <source>
        <dbReference type="Proteomes" id="UP000006860"/>
    </source>
</evidence>
<gene>
    <name evidence="2" type="ordered locus">Plabr_0691</name>
</gene>
<proteinExistence type="predicted"/>
<accession>F0SG29</accession>
<dbReference type="RefSeq" id="WP_013627060.1">
    <property type="nucleotide sequence ID" value="NC_015174.1"/>
</dbReference>
<evidence type="ECO:0000313" key="2">
    <source>
        <dbReference type="EMBL" id="ADY58318.1"/>
    </source>
</evidence>
<feature type="chain" id="PRO_5003256930" description="DUF4878 domain-containing protein" evidence="1">
    <location>
        <begin position="23"/>
        <end position="152"/>
    </location>
</feature>
<organism evidence="2 3">
    <name type="scientific">Rubinisphaera brasiliensis (strain ATCC 49424 / DSM 5305 / JCM 21570 / IAM 15109 / NBRC 103401 / IFAM 1448)</name>
    <name type="common">Planctomyces brasiliensis</name>
    <dbReference type="NCBI Taxonomy" id="756272"/>
    <lineage>
        <taxon>Bacteria</taxon>
        <taxon>Pseudomonadati</taxon>
        <taxon>Planctomycetota</taxon>
        <taxon>Planctomycetia</taxon>
        <taxon>Planctomycetales</taxon>
        <taxon>Planctomycetaceae</taxon>
        <taxon>Rubinisphaera</taxon>
    </lineage>
</organism>
<reference evidence="3" key="1">
    <citation type="submission" date="2011-02" db="EMBL/GenBank/DDBJ databases">
        <title>The complete genome of Planctomyces brasiliensis DSM 5305.</title>
        <authorList>
            <person name="Lucas S."/>
            <person name="Copeland A."/>
            <person name="Lapidus A."/>
            <person name="Bruce D."/>
            <person name="Goodwin L."/>
            <person name="Pitluck S."/>
            <person name="Kyrpides N."/>
            <person name="Mavromatis K."/>
            <person name="Pagani I."/>
            <person name="Ivanova N."/>
            <person name="Ovchinnikova G."/>
            <person name="Lu M."/>
            <person name="Detter J.C."/>
            <person name="Han C."/>
            <person name="Land M."/>
            <person name="Hauser L."/>
            <person name="Markowitz V."/>
            <person name="Cheng J.-F."/>
            <person name="Hugenholtz P."/>
            <person name="Woyke T."/>
            <person name="Wu D."/>
            <person name="Tindall B."/>
            <person name="Pomrenke H.G."/>
            <person name="Brambilla E."/>
            <person name="Klenk H.-P."/>
            <person name="Eisen J.A."/>
        </authorList>
    </citation>
    <scope>NUCLEOTIDE SEQUENCE [LARGE SCALE GENOMIC DNA]</scope>
    <source>
        <strain evidence="3">ATCC 49424 / DSM 5305 / JCM 21570 / NBRC 103401 / IFAM 1448</strain>
    </source>
</reference>
<dbReference type="EMBL" id="CP002546">
    <property type="protein sequence ID" value="ADY58318.1"/>
    <property type="molecule type" value="Genomic_DNA"/>
</dbReference>
<keyword evidence="1" id="KW-0732">Signal</keyword>
<name>F0SG29_RUBBR</name>
<sequence>MQRSPFFALVIASIMLLASVHATEPEADAEITVLESKLILNKDWKNAGFKTPQATGQTFLWATREGNVEMVLKCFSDSEDVNFTDEDRQRMQPAAAATTGYQPLAIRKIDDNRVQLKFKVPGWQDEPFMHEFVRVDNKWKIDTASSTRTANW</sequence>
<dbReference type="STRING" id="756272.Plabr_0691"/>